<feature type="domain" description="Calcineurin-like phosphoesterase" evidence="2">
    <location>
        <begin position="25"/>
        <end position="197"/>
    </location>
</feature>
<dbReference type="SUPFAM" id="SSF56300">
    <property type="entry name" value="Metallo-dependent phosphatases"/>
    <property type="match status" value="1"/>
</dbReference>
<dbReference type="InterPro" id="IPR029052">
    <property type="entry name" value="Metallo-depent_PP-like"/>
</dbReference>
<dbReference type="Proteomes" id="UP000235584">
    <property type="component" value="Chromosome"/>
</dbReference>
<keyword evidence="4" id="KW-1185">Reference proteome</keyword>
<comment type="similarity">
    <text evidence="1">Belongs to the metallophosphoesterase superfamily. YfcE family.</text>
</comment>
<dbReference type="CDD" id="cd00838">
    <property type="entry name" value="MPP_superfamily"/>
    <property type="match status" value="1"/>
</dbReference>
<dbReference type="Gene3D" id="3.60.21.10">
    <property type="match status" value="1"/>
</dbReference>
<dbReference type="Pfam" id="PF12850">
    <property type="entry name" value="Metallophos_2"/>
    <property type="match status" value="1"/>
</dbReference>
<evidence type="ECO:0000259" key="2">
    <source>
        <dbReference type="Pfam" id="PF12850"/>
    </source>
</evidence>
<dbReference type="RefSeq" id="WP_102244410.1">
    <property type="nucleotide sequence ID" value="NZ_CP025704.1"/>
</dbReference>
<dbReference type="InterPro" id="IPR024654">
    <property type="entry name" value="Calcineurin-like_PHP_lpxH"/>
</dbReference>
<dbReference type="OrthoDB" id="9813918at2"/>
<organism evidence="3 4">
    <name type="scientific">Bacteriovorax stolpii</name>
    <name type="common">Bdellovibrio stolpii</name>
    <dbReference type="NCBI Taxonomy" id="960"/>
    <lineage>
        <taxon>Bacteria</taxon>
        <taxon>Pseudomonadati</taxon>
        <taxon>Bdellovibrionota</taxon>
        <taxon>Bacteriovoracia</taxon>
        <taxon>Bacteriovoracales</taxon>
        <taxon>Bacteriovoracaceae</taxon>
        <taxon>Bacteriovorax</taxon>
    </lineage>
</organism>
<reference evidence="3 4" key="1">
    <citation type="submission" date="2018-01" db="EMBL/GenBank/DDBJ databases">
        <title>Complete genome sequence of Bacteriovorax stolpii DSM12778.</title>
        <authorList>
            <person name="Tang B."/>
            <person name="Chang J."/>
        </authorList>
    </citation>
    <scope>NUCLEOTIDE SEQUENCE [LARGE SCALE GENOMIC DNA]</scope>
    <source>
        <strain evidence="3 4">DSM 12778</strain>
    </source>
</reference>
<evidence type="ECO:0000313" key="3">
    <source>
        <dbReference type="EMBL" id="AUN99119.1"/>
    </source>
</evidence>
<protein>
    <submittedName>
        <fullName evidence="3">Metallophosphoesterase</fullName>
    </submittedName>
</protein>
<dbReference type="EMBL" id="CP025704">
    <property type="protein sequence ID" value="AUN99119.1"/>
    <property type="molecule type" value="Genomic_DNA"/>
</dbReference>
<evidence type="ECO:0000256" key="1">
    <source>
        <dbReference type="ARBA" id="ARBA00008950"/>
    </source>
</evidence>
<dbReference type="PIRSF" id="PIRSF000883">
    <property type="entry name" value="Pesterase_MJ0912"/>
    <property type="match status" value="1"/>
</dbReference>
<gene>
    <name evidence="3" type="ORF">C0V70_13615</name>
</gene>
<dbReference type="KEGG" id="bsto:C0V70_13615"/>
<accession>A0A2K9NUC5</accession>
<name>A0A2K9NUC5_BACTC</name>
<dbReference type="AlphaFoldDB" id="A0A2K9NUC5"/>
<evidence type="ECO:0000313" key="4">
    <source>
        <dbReference type="Proteomes" id="UP000235584"/>
    </source>
</evidence>
<dbReference type="InterPro" id="IPR011152">
    <property type="entry name" value="Pesterase_MJ0912"/>
</dbReference>
<sequence>MNTPEMIIDKSARLYLCGGPYSNFSSLEAFLKESAKADYRFCLGDIGGFGPHPDRSIELLRNNQVYCIQGNYDQTVGEGEADCGCGYIDPIDRKFAQVSFDYTLKNTSDANRAWLRSLPKHLKLKWGDKKILLCHGSPDEVNEFVFESETSEEKIDQWLKKYNVDAICVTHSGLPWVKKTKLGHWVNVGVLGRPAHEGLKRVFYASASLVNGELSFELHPMEYDHTEVVAAMRSEGLPEEFVQSLLIGEWTTCAAILPTSERAVKKKF</sequence>
<proteinExistence type="inferred from homology"/>